<name>A0A1I7XT91_HETBA</name>
<evidence type="ECO:0000313" key="1">
    <source>
        <dbReference type="Proteomes" id="UP000095283"/>
    </source>
</evidence>
<dbReference type="WBParaSite" id="Hba_20556">
    <property type="protein sequence ID" value="Hba_20556"/>
    <property type="gene ID" value="Hba_20556"/>
</dbReference>
<accession>A0A1I7XT91</accession>
<keyword evidence="1" id="KW-1185">Reference proteome</keyword>
<protein>
    <submittedName>
        <fullName evidence="2">Ovule protein</fullName>
    </submittedName>
</protein>
<sequence length="129" mass="14246">MDAREIEATTLAGPSTFLLWHSVRPLSAPTVCYFRMVSSLTSLLRRRRGRQSNKKKKATTFTEVESIQSASFLTDQELVSVDENTSFDMTAIASVEEIVVVNGEPPKTEESVGSKIVIVESNEKYSLSG</sequence>
<proteinExistence type="predicted"/>
<dbReference type="AlphaFoldDB" id="A0A1I7XT91"/>
<reference evidence="2" key="1">
    <citation type="submission" date="2016-11" db="UniProtKB">
        <authorList>
            <consortium name="WormBaseParasite"/>
        </authorList>
    </citation>
    <scope>IDENTIFICATION</scope>
</reference>
<evidence type="ECO:0000313" key="2">
    <source>
        <dbReference type="WBParaSite" id="Hba_20556"/>
    </source>
</evidence>
<organism evidence="1 2">
    <name type="scientific">Heterorhabditis bacteriophora</name>
    <name type="common">Entomopathogenic nematode worm</name>
    <dbReference type="NCBI Taxonomy" id="37862"/>
    <lineage>
        <taxon>Eukaryota</taxon>
        <taxon>Metazoa</taxon>
        <taxon>Ecdysozoa</taxon>
        <taxon>Nematoda</taxon>
        <taxon>Chromadorea</taxon>
        <taxon>Rhabditida</taxon>
        <taxon>Rhabditina</taxon>
        <taxon>Rhabditomorpha</taxon>
        <taxon>Strongyloidea</taxon>
        <taxon>Heterorhabditidae</taxon>
        <taxon>Heterorhabditis</taxon>
    </lineage>
</organism>
<dbReference type="Proteomes" id="UP000095283">
    <property type="component" value="Unplaced"/>
</dbReference>